<reference evidence="3" key="3">
    <citation type="submission" date="2018-08" db="UniProtKB">
        <authorList>
            <consortium name="EnsemblPlants"/>
        </authorList>
    </citation>
    <scope>IDENTIFICATION</scope>
    <source>
        <strain evidence="3">cv. Bd21</strain>
    </source>
</reference>
<gene>
    <name evidence="2" type="ORF">BRADI_2g36542v3</name>
</gene>
<name>A0A2K2DC60_BRADI</name>
<keyword evidence="4" id="KW-1185">Reference proteome</keyword>
<evidence type="ECO:0000313" key="2">
    <source>
        <dbReference type="EMBL" id="PNT71861.1"/>
    </source>
</evidence>
<reference evidence="2" key="2">
    <citation type="submission" date="2017-06" db="EMBL/GenBank/DDBJ databases">
        <title>WGS assembly of Brachypodium distachyon.</title>
        <authorList>
            <consortium name="The International Brachypodium Initiative"/>
            <person name="Lucas S."/>
            <person name="Harmon-Smith M."/>
            <person name="Lail K."/>
            <person name="Tice H."/>
            <person name="Grimwood J."/>
            <person name="Bruce D."/>
            <person name="Barry K."/>
            <person name="Shu S."/>
            <person name="Lindquist E."/>
            <person name="Wang M."/>
            <person name="Pitluck S."/>
            <person name="Vogel J.P."/>
            <person name="Garvin D.F."/>
            <person name="Mockler T.C."/>
            <person name="Schmutz J."/>
            <person name="Rokhsar D."/>
            <person name="Bevan M.W."/>
        </authorList>
    </citation>
    <scope>NUCLEOTIDE SEQUENCE</scope>
    <source>
        <strain evidence="2">Bd21</strain>
    </source>
</reference>
<dbReference type="Gramene" id="PNT71861">
    <property type="protein sequence ID" value="PNT71861"/>
    <property type="gene ID" value="BRADI_2g36542v3"/>
</dbReference>
<protein>
    <submittedName>
        <fullName evidence="2 3">Uncharacterized protein</fullName>
    </submittedName>
</protein>
<evidence type="ECO:0000313" key="4">
    <source>
        <dbReference type="Proteomes" id="UP000008810"/>
    </source>
</evidence>
<evidence type="ECO:0000313" key="3">
    <source>
        <dbReference type="EnsemblPlants" id="PNT71861"/>
    </source>
</evidence>
<reference evidence="2 3" key="1">
    <citation type="journal article" date="2010" name="Nature">
        <title>Genome sequencing and analysis of the model grass Brachypodium distachyon.</title>
        <authorList>
            <consortium name="International Brachypodium Initiative"/>
        </authorList>
    </citation>
    <scope>NUCLEOTIDE SEQUENCE [LARGE SCALE GENOMIC DNA]</scope>
    <source>
        <strain evidence="2 3">Bd21</strain>
    </source>
</reference>
<proteinExistence type="predicted"/>
<feature type="compositionally biased region" description="Polar residues" evidence="1">
    <location>
        <begin position="56"/>
        <end position="65"/>
    </location>
</feature>
<organism evidence="2">
    <name type="scientific">Brachypodium distachyon</name>
    <name type="common">Purple false brome</name>
    <name type="synonym">Trachynia distachya</name>
    <dbReference type="NCBI Taxonomy" id="15368"/>
    <lineage>
        <taxon>Eukaryota</taxon>
        <taxon>Viridiplantae</taxon>
        <taxon>Streptophyta</taxon>
        <taxon>Embryophyta</taxon>
        <taxon>Tracheophyta</taxon>
        <taxon>Spermatophyta</taxon>
        <taxon>Magnoliopsida</taxon>
        <taxon>Liliopsida</taxon>
        <taxon>Poales</taxon>
        <taxon>Poaceae</taxon>
        <taxon>BOP clade</taxon>
        <taxon>Pooideae</taxon>
        <taxon>Stipodae</taxon>
        <taxon>Brachypodieae</taxon>
        <taxon>Brachypodium</taxon>
    </lineage>
</organism>
<feature type="compositionally biased region" description="Basic and acidic residues" evidence="1">
    <location>
        <begin position="116"/>
        <end position="128"/>
    </location>
</feature>
<evidence type="ECO:0000256" key="1">
    <source>
        <dbReference type="SAM" id="MobiDB-lite"/>
    </source>
</evidence>
<sequence length="128" mass="13506">MDHQLEIRIISDPVPPPTPIPSPPPPPPPPLHIGRDVSVALQTGSGRTLPLLSAAAPTSGTSSLPCHSPRPGVLRLAAMDARSPGQVRSQGRQRGRQEDGLPPPVDTAASNASRRQVQDLDAFRQDEA</sequence>
<feature type="compositionally biased region" description="Pro residues" evidence="1">
    <location>
        <begin position="13"/>
        <end position="31"/>
    </location>
</feature>
<dbReference type="EnsemblPlants" id="PNT71861">
    <property type="protein sequence ID" value="PNT71861"/>
    <property type="gene ID" value="BRADI_2g36542v3"/>
</dbReference>
<feature type="region of interest" description="Disordered" evidence="1">
    <location>
        <begin position="1"/>
        <end position="35"/>
    </location>
</feature>
<feature type="region of interest" description="Disordered" evidence="1">
    <location>
        <begin position="50"/>
        <end position="128"/>
    </location>
</feature>
<accession>A0A2K2DC60</accession>
<dbReference type="Proteomes" id="UP000008810">
    <property type="component" value="Chromosome 2"/>
</dbReference>
<dbReference type="AlphaFoldDB" id="A0A2K2DC60"/>
<dbReference type="EMBL" id="CM000881">
    <property type="protein sequence ID" value="PNT71861.1"/>
    <property type="molecule type" value="Genomic_DNA"/>
</dbReference>
<dbReference type="InParanoid" id="A0A2K2DC60"/>